<name>A0ABW0J9N7_9BURK</name>
<gene>
    <name evidence="1" type="ORF">ACFPTO_13035</name>
</gene>
<dbReference type="EMBL" id="JBHSMP010000016">
    <property type="protein sequence ID" value="MFC5429712.1"/>
    <property type="molecule type" value="Genomic_DNA"/>
</dbReference>
<evidence type="ECO:0000313" key="2">
    <source>
        <dbReference type="Proteomes" id="UP001596103"/>
    </source>
</evidence>
<dbReference type="RefSeq" id="WP_377711759.1">
    <property type="nucleotide sequence ID" value="NZ_JBHSMP010000016.1"/>
</dbReference>
<evidence type="ECO:0008006" key="3">
    <source>
        <dbReference type="Google" id="ProtNLM"/>
    </source>
</evidence>
<dbReference type="Gene3D" id="3.20.20.70">
    <property type="entry name" value="Aldolase class I"/>
    <property type="match status" value="2"/>
</dbReference>
<comment type="caution">
    <text evidence="1">The sequence shown here is derived from an EMBL/GenBank/DDBJ whole genome shotgun (WGS) entry which is preliminary data.</text>
</comment>
<dbReference type="SUPFAM" id="SSF51395">
    <property type="entry name" value="FMN-linked oxidoreductases"/>
    <property type="match status" value="1"/>
</dbReference>
<dbReference type="Proteomes" id="UP001596103">
    <property type="component" value="Unassembled WGS sequence"/>
</dbReference>
<accession>A0ABW0J9N7</accession>
<keyword evidence="2" id="KW-1185">Reference proteome</keyword>
<reference evidence="2" key="1">
    <citation type="journal article" date="2019" name="Int. J. Syst. Evol. Microbiol.">
        <title>The Global Catalogue of Microorganisms (GCM) 10K type strain sequencing project: providing services to taxonomists for standard genome sequencing and annotation.</title>
        <authorList>
            <consortium name="The Broad Institute Genomics Platform"/>
            <consortium name="The Broad Institute Genome Sequencing Center for Infectious Disease"/>
            <person name="Wu L."/>
            <person name="Ma J."/>
        </authorList>
    </citation>
    <scope>NUCLEOTIDE SEQUENCE [LARGE SCALE GENOMIC DNA]</scope>
    <source>
        <strain evidence="2">CCUG 56042</strain>
    </source>
</reference>
<evidence type="ECO:0000313" key="1">
    <source>
        <dbReference type="EMBL" id="MFC5429712.1"/>
    </source>
</evidence>
<organism evidence="1 2">
    <name type="scientific">Paraburkholderia denitrificans</name>
    <dbReference type="NCBI Taxonomy" id="694025"/>
    <lineage>
        <taxon>Bacteria</taxon>
        <taxon>Pseudomonadati</taxon>
        <taxon>Pseudomonadota</taxon>
        <taxon>Betaproteobacteria</taxon>
        <taxon>Burkholderiales</taxon>
        <taxon>Burkholderiaceae</taxon>
        <taxon>Paraburkholderia</taxon>
    </lineage>
</organism>
<proteinExistence type="predicted"/>
<dbReference type="InterPro" id="IPR013785">
    <property type="entry name" value="Aldolase_TIM"/>
</dbReference>
<sequence length="254" mass="25866">MNDGSWPSRLGLAGGIDKDGSRAAELLGAGFDSVEFGTVAPEAAPDGHPGVRALTARLAALAPAERARARVGVGLGMSADAPASTLPGEWTRGLHEAWAVADYLSFNLSARRYRPLLNADYAALLLRAFAGVAAERDRRTRESGRHVAIALKVPLAGDDPFPLAVAEGAADAGFDAVIGVLPEDAGRLGQLGLLAGRLRGKAAVLAVGGVRAAVDVRAALEAGASGVQVHTAFTQLGARCVAVLRGEALVQIGG</sequence>
<protein>
    <recommendedName>
        <fullName evidence="3">Dihydroorotate dehydrogenase</fullName>
    </recommendedName>
</protein>